<dbReference type="PROSITE" id="PS50928">
    <property type="entry name" value="ABC_TM1"/>
    <property type="match status" value="1"/>
</dbReference>
<dbReference type="Pfam" id="PF00528">
    <property type="entry name" value="BPD_transp_1"/>
    <property type="match status" value="1"/>
</dbReference>
<dbReference type="InterPro" id="IPR025966">
    <property type="entry name" value="OppC_N"/>
</dbReference>
<feature type="transmembrane region" description="Helical" evidence="7">
    <location>
        <begin position="267"/>
        <end position="287"/>
    </location>
</feature>
<dbReference type="PANTHER" id="PTHR43386:SF1">
    <property type="entry name" value="D,D-DIPEPTIDE TRANSPORT SYSTEM PERMEASE PROTEIN DDPC-RELATED"/>
    <property type="match status" value="1"/>
</dbReference>
<dbReference type="Gene3D" id="1.10.3720.10">
    <property type="entry name" value="MetI-like"/>
    <property type="match status" value="1"/>
</dbReference>
<proteinExistence type="inferred from homology"/>
<reference evidence="9 10" key="1">
    <citation type="submission" date="2021-01" db="EMBL/GenBank/DDBJ databases">
        <title>Genomic Encyclopedia of Type Strains, Phase IV (KMG-IV): sequencing the most valuable type-strain genomes for metagenomic binning, comparative biology and taxonomic classification.</title>
        <authorList>
            <person name="Goeker M."/>
        </authorList>
    </citation>
    <scope>NUCLEOTIDE SEQUENCE [LARGE SCALE GENOMIC DNA]</scope>
    <source>
        <strain evidence="9 10">DSM 105453</strain>
    </source>
</reference>
<evidence type="ECO:0000256" key="4">
    <source>
        <dbReference type="ARBA" id="ARBA00022692"/>
    </source>
</evidence>
<keyword evidence="6 7" id="KW-0472">Membrane</keyword>
<keyword evidence="5 7" id="KW-1133">Transmembrane helix</keyword>
<dbReference type="InterPro" id="IPR035906">
    <property type="entry name" value="MetI-like_sf"/>
</dbReference>
<feature type="transmembrane region" description="Helical" evidence="7">
    <location>
        <begin position="38"/>
        <end position="61"/>
    </location>
</feature>
<evidence type="ECO:0000256" key="6">
    <source>
        <dbReference type="ARBA" id="ARBA00023136"/>
    </source>
</evidence>
<gene>
    <name evidence="9" type="ORF">JOC94_002766</name>
</gene>
<keyword evidence="4 7" id="KW-0812">Transmembrane</keyword>
<evidence type="ECO:0000256" key="3">
    <source>
        <dbReference type="ARBA" id="ARBA00022475"/>
    </source>
</evidence>
<dbReference type="PANTHER" id="PTHR43386">
    <property type="entry name" value="OLIGOPEPTIDE TRANSPORT SYSTEM PERMEASE PROTEIN APPC"/>
    <property type="match status" value="1"/>
</dbReference>
<keyword evidence="3" id="KW-1003">Cell membrane</keyword>
<feature type="transmembrane region" description="Helical" evidence="7">
    <location>
        <begin position="146"/>
        <end position="171"/>
    </location>
</feature>
<comment type="caution">
    <text evidence="9">The sequence shown here is derived from an EMBL/GenBank/DDBJ whole genome shotgun (WGS) entry which is preliminary data.</text>
</comment>
<evidence type="ECO:0000256" key="7">
    <source>
        <dbReference type="RuleBase" id="RU363032"/>
    </source>
</evidence>
<accession>A0ABS2R7Z6</accession>
<evidence type="ECO:0000256" key="2">
    <source>
        <dbReference type="ARBA" id="ARBA00022448"/>
    </source>
</evidence>
<sequence>MKENYVFQDDSKIAHVETHFETNNNIEFVKRLFSNKSAIFGSAVIFIVVITAIFAPVIAPYPYDYIDLPNMLQSPSAQHLFGTDDLGRDIFSRVIYGTRISLVVGFGVIAISLLIGVILGAVSGYFGGRIDSIIMGMTDIAWSFPVTLLAIAIIAALGPSLTNLIIAMALVSWSKYTRLIRGEFLSLREQEFIEATRVLGMGHARIIFKHMLPNALAPIIVLTTMEFPIAIIAEASLSFLGLGAQPPTPSWGAIISGGRSYILEAPWIIFFPGFILAILVLGFNLFGDALRDALDPRLKD</sequence>
<feature type="transmembrane region" description="Helical" evidence="7">
    <location>
        <begin position="215"/>
        <end position="233"/>
    </location>
</feature>
<dbReference type="RefSeq" id="WP_077111466.1">
    <property type="nucleotide sequence ID" value="NZ_JAFBFH010000018.1"/>
</dbReference>
<evidence type="ECO:0000259" key="8">
    <source>
        <dbReference type="PROSITE" id="PS50928"/>
    </source>
</evidence>
<dbReference type="Proteomes" id="UP000823485">
    <property type="component" value="Unassembled WGS sequence"/>
</dbReference>
<evidence type="ECO:0000313" key="10">
    <source>
        <dbReference type="Proteomes" id="UP000823485"/>
    </source>
</evidence>
<comment type="similarity">
    <text evidence="7">Belongs to the binding-protein-dependent transport system permease family.</text>
</comment>
<organism evidence="9 10">
    <name type="scientific">Siminovitchia thermophila</name>
    <dbReference type="NCBI Taxonomy" id="1245522"/>
    <lineage>
        <taxon>Bacteria</taxon>
        <taxon>Bacillati</taxon>
        <taxon>Bacillota</taxon>
        <taxon>Bacilli</taxon>
        <taxon>Bacillales</taxon>
        <taxon>Bacillaceae</taxon>
        <taxon>Siminovitchia</taxon>
    </lineage>
</organism>
<evidence type="ECO:0000256" key="1">
    <source>
        <dbReference type="ARBA" id="ARBA00004651"/>
    </source>
</evidence>
<dbReference type="Pfam" id="PF12911">
    <property type="entry name" value="OppC_N"/>
    <property type="match status" value="1"/>
</dbReference>
<evidence type="ECO:0000256" key="5">
    <source>
        <dbReference type="ARBA" id="ARBA00022989"/>
    </source>
</evidence>
<protein>
    <submittedName>
        <fullName evidence="9">Peptide/nickel transport system permease protein</fullName>
    </submittedName>
</protein>
<name>A0ABS2R7Z6_9BACI</name>
<keyword evidence="10" id="KW-1185">Reference proteome</keyword>
<dbReference type="CDD" id="cd06261">
    <property type="entry name" value="TM_PBP2"/>
    <property type="match status" value="1"/>
</dbReference>
<dbReference type="EMBL" id="JAFBFH010000018">
    <property type="protein sequence ID" value="MBM7715777.1"/>
    <property type="molecule type" value="Genomic_DNA"/>
</dbReference>
<dbReference type="SUPFAM" id="SSF161098">
    <property type="entry name" value="MetI-like"/>
    <property type="match status" value="1"/>
</dbReference>
<evidence type="ECO:0000313" key="9">
    <source>
        <dbReference type="EMBL" id="MBM7715777.1"/>
    </source>
</evidence>
<feature type="domain" description="ABC transmembrane type-1" evidence="8">
    <location>
        <begin position="98"/>
        <end position="287"/>
    </location>
</feature>
<keyword evidence="2 7" id="KW-0813">Transport</keyword>
<dbReference type="InterPro" id="IPR050366">
    <property type="entry name" value="BP-dependent_transpt_permease"/>
</dbReference>
<feature type="transmembrane region" description="Helical" evidence="7">
    <location>
        <begin position="100"/>
        <end position="126"/>
    </location>
</feature>
<comment type="subcellular location">
    <subcellularLocation>
        <location evidence="1 7">Cell membrane</location>
        <topology evidence="1 7">Multi-pass membrane protein</topology>
    </subcellularLocation>
</comment>
<dbReference type="InterPro" id="IPR000515">
    <property type="entry name" value="MetI-like"/>
</dbReference>